<evidence type="ECO:0000313" key="2">
    <source>
        <dbReference type="Proteomes" id="UP000675781"/>
    </source>
</evidence>
<sequence>MVDLRWEEVRCFFDPELMGGLPDVHVPGASVTDWQSLFELIRSSGWSVECFEGADAIELPSAAALFQRSAEADQMNIWVRPIPEILAIFRPWAGGGETIDFDVDLSELQGQRRLDDFCRFLAAIGRRLGKPVLMSAESSWQHPVLGFDPDLDRVLLLAEPWVALAAESA</sequence>
<keyword evidence="2" id="KW-1185">Reference proteome</keyword>
<protein>
    <submittedName>
        <fullName evidence="1">Uncharacterized protein</fullName>
    </submittedName>
</protein>
<reference evidence="1" key="1">
    <citation type="submission" date="2021-04" db="EMBL/GenBank/DDBJ databases">
        <title>Genome based classification of Actinospica acidithermotolerans sp. nov., an actinobacterium isolated from an Indonesian hot spring.</title>
        <authorList>
            <person name="Kusuma A.B."/>
            <person name="Putra K.E."/>
            <person name="Nafisah S."/>
            <person name="Loh J."/>
            <person name="Nouioui I."/>
            <person name="Goodfellow M."/>
        </authorList>
    </citation>
    <scope>NUCLEOTIDE SEQUENCE</scope>
    <source>
        <strain evidence="1">CSCA 57</strain>
    </source>
</reference>
<organism evidence="1 2">
    <name type="scientific">Actinospica durhamensis</name>
    <dbReference type="NCBI Taxonomy" id="1508375"/>
    <lineage>
        <taxon>Bacteria</taxon>
        <taxon>Bacillati</taxon>
        <taxon>Actinomycetota</taxon>
        <taxon>Actinomycetes</taxon>
        <taxon>Catenulisporales</taxon>
        <taxon>Actinospicaceae</taxon>
        <taxon>Actinospica</taxon>
    </lineage>
</organism>
<gene>
    <name evidence="1" type="ORF">KDL01_07545</name>
</gene>
<dbReference type="AlphaFoldDB" id="A0A941IPG6"/>
<proteinExistence type="predicted"/>
<dbReference type="RefSeq" id="WP_212527634.1">
    <property type="nucleotide sequence ID" value="NZ_JAGSOG010000022.1"/>
</dbReference>
<dbReference type="Proteomes" id="UP000675781">
    <property type="component" value="Unassembled WGS sequence"/>
</dbReference>
<dbReference type="EMBL" id="JAGSOG010000022">
    <property type="protein sequence ID" value="MBR7833112.1"/>
    <property type="molecule type" value="Genomic_DNA"/>
</dbReference>
<accession>A0A941IPG6</accession>
<evidence type="ECO:0000313" key="1">
    <source>
        <dbReference type="EMBL" id="MBR7833112.1"/>
    </source>
</evidence>
<name>A0A941IPG6_9ACTN</name>
<comment type="caution">
    <text evidence="1">The sequence shown here is derived from an EMBL/GenBank/DDBJ whole genome shotgun (WGS) entry which is preliminary data.</text>
</comment>